<sequence>MSLEFCDADFIASLSQHRATESFRGKVAKKEDFLLIISQDCDIASNSFDYIEVLVFRKAKSKDRRGAKSIEYARNVHKIFLKDSDDYVLKKEEVSLLSKQFFITELERLKLKEQLYLNEFNIENNKSILLSWLVNYYARRPLPDGFNRSLFDKYIKNPEGHPLQNFLIKYYNEILDVYAFVYPMDEEDASEYDVTLTALLSQTCTEDQGEAISKELELIISDINKQDEKLNMMQATGNCLHDAALMDYALMPHEFSMENEIQTRKLTLDFLCWMPKDEDEP</sequence>
<organism evidence="1 2">
    <name type="scientific">Enterobacter nematophilus</name>
    <dbReference type="NCBI Taxonomy" id="2994648"/>
    <lineage>
        <taxon>Bacteria</taxon>
        <taxon>Pseudomonadati</taxon>
        <taxon>Pseudomonadota</taxon>
        <taxon>Gammaproteobacteria</taxon>
        <taxon>Enterobacterales</taxon>
        <taxon>Enterobacteriaceae</taxon>
        <taxon>Enterobacter</taxon>
    </lineage>
</organism>
<dbReference type="EMBL" id="JAPKNE010000003">
    <property type="protein sequence ID" value="MCX5574435.1"/>
    <property type="molecule type" value="Genomic_DNA"/>
</dbReference>
<dbReference type="Proteomes" id="UP001146015">
    <property type="component" value="Unassembled WGS sequence"/>
</dbReference>
<proteinExistence type="predicted"/>
<keyword evidence="2" id="KW-1185">Reference proteome</keyword>
<evidence type="ECO:0000313" key="2">
    <source>
        <dbReference type="Proteomes" id="UP001146015"/>
    </source>
</evidence>
<gene>
    <name evidence="1" type="ORF">OSH03_10725</name>
</gene>
<accession>A0ABT3VZ35</accession>
<name>A0ABT3VZ35_9ENTR</name>
<comment type="caution">
    <text evidence="1">The sequence shown here is derived from an EMBL/GenBank/DDBJ whole genome shotgun (WGS) entry which is preliminary data.</text>
</comment>
<evidence type="ECO:0008006" key="3">
    <source>
        <dbReference type="Google" id="ProtNLM"/>
    </source>
</evidence>
<evidence type="ECO:0000313" key="1">
    <source>
        <dbReference type="EMBL" id="MCX5574435.1"/>
    </source>
</evidence>
<protein>
    <recommendedName>
        <fullName evidence="3">DUF4435 domain-containing protein</fullName>
    </recommendedName>
</protein>
<reference evidence="1" key="1">
    <citation type="submission" date="2022-11" db="EMBL/GenBank/DDBJ databases">
        <title>Biodiversity and phylogenetic relationships of bacteria.</title>
        <authorList>
            <person name="Machado R.A.R."/>
            <person name="Bhat A."/>
            <person name="Loulou A."/>
            <person name="Kallel S."/>
        </authorList>
    </citation>
    <scope>NUCLEOTIDE SEQUENCE</scope>
    <source>
        <strain evidence="1">E-TC7</strain>
    </source>
</reference>
<dbReference type="RefSeq" id="WP_266179016.1">
    <property type="nucleotide sequence ID" value="NZ_JAPKNE010000003.1"/>
</dbReference>